<dbReference type="InterPro" id="IPR000780">
    <property type="entry name" value="CheR_MeTrfase"/>
</dbReference>
<name>A0ABV6RMA3_9GAMM</name>
<dbReference type="InterPro" id="IPR036804">
    <property type="entry name" value="CheR_N_sf"/>
</dbReference>
<dbReference type="PANTHER" id="PTHR24422:SF19">
    <property type="entry name" value="CHEMOTAXIS PROTEIN METHYLTRANSFERASE"/>
    <property type="match status" value="1"/>
</dbReference>
<evidence type="ECO:0000256" key="5">
    <source>
        <dbReference type="PIRNR" id="PIRNR000410"/>
    </source>
</evidence>
<dbReference type="EMBL" id="JBHLTG010000001">
    <property type="protein sequence ID" value="MFC0677038.1"/>
    <property type="molecule type" value="Genomic_DNA"/>
</dbReference>
<dbReference type="Gene3D" id="1.10.155.10">
    <property type="entry name" value="Chemotaxis receptor methyltransferase CheR, N-terminal domain"/>
    <property type="match status" value="1"/>
</dbReference>
<proteinExistence type="predicted"/>
<comment type="catalytic activity">
    <reaction evidence="1 5">
        <text>L-glutamyl-[protein] + S-adenosyl-L-methionine = [protein]-L-glutamate 5-O-methyl ester + S-adenosyl-L-homocysteine</text>
        <dbReference type="Rhea" id="RHEA:24452"/>
        <dbReference type="Rhea" id="RHEA-COMP:10208"/>
        <dbReference type="Rhea" id="RHEA-COMP:10311"/>
        <dbReference type="ChEBI" id="CHEBI:29973"/>
        <dbReference type="ChEBI" id="CHEBI:57856"/>
        <dbReference type="ChEBI" id="CHEBI:59789"/>
        <dbReference type="ChEBI" id="CHEBI:82795"/>
        <dbReference type="EC" id="2.1.1.80"/>
    </reaction>
</comment>
<evidence type="ECO:0000256" key="3">
    <source>
        <dbReference type="ARBA" id="ARBA00022679"/>
    </source>
</evidence>
<sequence length="287" mass="32114">MSDAADAVASLREDRAFTFDDRDFARVCRLIRERAGINLGPSKRDMVYSRLARRIRTLGMERFCDYLDHLERHPEDEDQAFINALTTNLTSFFREEHHFDAFEKLLRNAGGGPHSIWCCAASTGEEPYSIAITACETFGTLRPPVRILATDIDTGVLETAARGVYPLERIATLSAQRQRDYFLRGTGPNAGLVRVKPELQALIEFRPLNLLGDDYGLRGGFAAVFCRNVMIYFDKPTQHEVLRRIAPLLGPDGVLYAGHSESFAHAADVVTACGRTTYRAARAGDRR</sequence>
<reference evidence="7 8" key="1">
    <citation type="submission" date="2024-09" db="EMBL/GenBank/DDBJ databases">
        <authorList>
            <person name="Sun Q."/>
            <person name="Mori K."/>
        </authorList>
    </citation>
    <scope>NUCLEOTIDE SEQUENCE [LARGE SCALE GENOMIC DNA]</scope>
    <source>
        <strain evidence="7 8">KCTC 23076</strain>
    </source>
</reference>
<evidence type="ECO:0000256" key="2">
    <source>
        <dbReference type="ARBA" id="ARBA00022603"/>
    </source>
</evidence>
<dbReference type="GO" id="GO:0008168">
    <property type="term" value="F:methyltransferase activity"/>
    <property type="evidence" value="ECO:0007669"/>
    <property type="project" value="UniProtKB-KW"/>
</dbReference>
<dbReference type="InterPro" id="IPR050903">
    <property type="entry name" value="Bact_Chemotaxis_MeTrfase"/>
</dbReference>
<keyword evidence="4 5" id="KW-0949">S-adenosyl-L-methionine</keyword>
<comment type="caution">
    <text evidence="7">The sequence shown here is derived from an EMBL/GenBank/DDBJ whole genome shotgun (WGS) entry which is preliminary data.</text>
</comment>
<dbReference type="InterPro" id="IPR022642">
    <property type="entry name" value="CheR_C"/>
</dbReference>
<dbReference type="SUPFAM" id="SSF47757">
    <property type="entry name" value="Chemotaxis receptor methyltransferase CheR, N-terminal domain"/>
    <property type="match status" value="1"/>
</dbReference>
<dbReference type="PROSITE" id="PS50123">
    <property type="entry name" value="CHER"/>
    <property type="match status" value="1"/>
</dbReference>
<keyword evidence="3 5" id="KW-0808">Transferase</keyword>
<evidence type="ECO:0000256" key="1">
    <source>
        <dbReference type="ARBA" id="ARBA00001541"/>
    </source>
</evidence>
<organism evidence="7 8">
    <name type="scientific">Lysobacter korlensis</name>
    <dbReference type="NCBI Taxonomy" id="553636"/>
    <lineage>
        <taxon>Bacteria</taxon>
        <taxon>Pseudomonadati</taxon>
        <taxon>Pseudomonadota</taxon>
        <taxon>Gammaproteobacteria</taxon>
        <taxon>Lysobacterales</taxon>
        <taxon>Lysobacteraceae</taxon>
        <taxon>Lysobacter</taxon>
    </lineage>
</organism>
<dbReference type="PIRSF" id="PIRSF000410">
    <property type="entry name" value="CheR"/>
    <property type="match status" value="1"/>
</dbReference>
<dbReference type="InterPro" id="IPR022641">
    <property type="entry name" value="CheR_N"/>
</dbReference>
<protein>
    <recommendedName>
        <fullName evidence="5">Chemotaxis protein methyltransferase</fullName>
        <ecNumber evidence="5">2.1.1.80</ecNumber>
    </recommendedName>
</protein>
<evidence type="ECO:0000313" key="8">
    <source>
        <dbReference type="Proteomes" id="UP001589896"/>
    </source>
</evidence>
<dbReference type="Pfam" id="PF03705">
    <property type="entry name" value="CheR_N"/>
    <property type="match status" value="1"/>
</dbReference>
<keyword evidence="8" id="KW-1185">Reference proteome</keyword>
<gene>
    <name evidence="7" type="ORF">ACFFGH_04110</name>
</gene>
<dbReference type="InterPro" id="IPR029063">
    <property type="entry name" value="SAM-dependent_MTases_sf"/>
</dbReference>
<dbReference type="Gene3D" id="3.40.50.150">
    <property type="entry name" value="Vaccinia Virus protein VP39"/>
    <property type="match status" value="1"/>
</dbReference>
<dbReference type="Proteomes" id="UP001589896">
    <property type="component" value="Unassembled WGS sequence"/>
</dbReference>
<dbReference type="InterPro" id="IPR026024">
    <property type="entry name" value="Chemotaxis_MeTrfase_CheR"/>
</dbReference>
<feature type="domain" description="CheR-type methyltransferase" evidence="6">
    <location>
        <begin position="12"/>
        <end position="283"/>
    </location>
</feature>
<evidence type="ECO:0000256" key="4">
    <source>
        <dbReference type="ARBA" id="ARBA00022691"/>
    </source>
</evidence>
<dbReference type="EC" id="2.1.1.80" evidence="5"/>
<dbReference type="RefSeq" id="WP_386665034.1">
    <property type="nucleotide sequence ID" value="NZ_JBHLTG010000001.1"/>
</dbReference>
<dbReference type="SMART" id="SM00138">
    <property type="entry name" value="MeTrc"/>
    <property type="match status" value="1"/>
</dbReference>
<comment type="function">
    <text evidence="5">Methylation of the membrane-bound methyl-accepting chemotaxis proteins (MCP) to form gamma-glutamyl methyl ester residues in MCP.</text>
</comment>
<dbReference type="GO" id="GO:0032259">
    <property type="term" value="P:methylation"/>
    <property type="evidence" value="ECO:0007669"/>
    <property type="project" value="UniProtKB-KW"/>
</dbReference>
<accession>A0ABV6RMA3</accession>
<dbReference type="PANTHER" id="PTHR24422">
    <property type="entry name" value="CHEMOTAXIS PROTEIN METHYLTRANSFERASE"/>
    <property type="match status" value="1"/>
</dbReference>
<evidence type="ECO:0000313" key="7">
    <source>
        <dbReference type="EMBL" id="MFC0677038.1"/>
    </source>
</evidence>
<evidence type="ECO:0000259" key="6">
    <source>
        <dbReference type="PROSITE" id="PS50123"/>
    </source>
</evidence>
<dbReference type="SUPFAM" id="SSF53335">
    <property type="entry name" value="S-adenosyl-L-methionine-dependent methyltransferases"/>
    <property type="match status" value="1"/>
</dbReference>
<dbReference type="Pfam" id="PF01739">
    <property type="entry name" value="CheR"/>
    <property type="match status" value="1"/>
</dbReference>
<keyword evidence="2 5" id="KW-0489">Methyltransferase</keyword>
<dbReference type="PRINTS" id="PR00996">
    <property type="entry name" value="CHERMTFRASE"/>
</dbReference>